<proteinExistence type="predicted"/>
<dbReference type="GeneID" id="55013079"/>
<evidence type="ECO:0000313" key="2">
    <source>
        <dbReference type="EMBL" id="QBZ72831.1"/>
    </source>
</evidence>
<organism evidence="2 3">
    <name type="scientific">Gordonia phage GodonK</name>
    <dbReference type="NCBI Taxonomy" id="2562192"/>
    <lineage>
        <taxon>Viruses</taxon>
        <taxon>Duplodnaviria</taxon>
        <taxon>Heunggongvirae</taxon>
        <taxon>Uroviricota</taxon>
        <taxon>Caudoviricetes</taxon>
        <taxon>Godonkavirus</taxon>
        <taxon>Godonkavirus godonK</taxon>
    </lineage>
</organism>
<name>A0A4D6E2U7_9CAUD</name>
<keyword evidence="3" id="KW-1185">Reference proteome</keyword>
<dbReference type="Proteomes" id="UP000297070">
    <property type="component" value="Segment"/>
</dbReference>
<evidence type="ECO:0000313" key="1">
    <source>
        <dbReference type="EMBL" id="QBZ72636.1"/>
    </source>
</evidence>
<dbReference type="RefSeq" id="YP_009821596.1">
    <property type="nucleotide sequence ID" value="NC_048176.1"/>
</dbReference>
<gene>
    <name evidence="2" type="primary">243</name>
    <name evidence="1" type="synonym">17</name>
    <name evidence="1" type="ORF">SEA_GODONK_17</name>
    <name evidence="2" type="ORF">SEA_GODONK_243</name>
</gene>
<reference evidence="2 3" key="1">
    <citation type="submission" date="2019-03" db="EMBL/GenBank/DDBJ databases">
        <authorList>
            <person name="Douthitt C."/>
            <person name="D'Elia T."/>
            <person name="Bockoras C."/>
            <person name="Boss C."/>
            <person name="Clemons M."/>
            <person name="Green W."/>
            <person name="Harel H."/>
            <person name="Larralde J."/>
            <person name="Lopez M."/>
            <person name="Magana D."/>
            <person name="Miguel M."/>
            <person name="Muschweck L."/>
            <person name="Olivos K."/>
            <person name="Racette D."/>
            <person name="Reynolds M."/>
            <person name="Ru Y."/>
            <person name="Santana M."/>
            <person name="Simon R."/>
            <person name="Smotrilla K."/>
            <person name="Sufficool B."/>
            <person name="Tamayo B."/>
            <person name="Tirado E."/>
            <person name="Vajanyi M."/>
            <person name="Weger M."/>
            <person name="Wehr A."/>
            <person name="Whitaker K."/>
            <person name="Garlena R.A."/>
            <person name="Russell D.A."/>
            <person name="Pope W.H."/>
            <person name="Jacobs-Sera D."/>
            <person name="Hatfull G.F."/>
        </authorList>
    </citation>
    <scope>NUCLEOTIDE SEQUENCE [LARGE SCALE GENOMIC DNA]</scope>
</reference>
<protein>
    <submittedName>
        <fullName evidence="2">Uncharacterized protein</fullName>
    </submittedName>
</protein>
<dbReference type="EMBL" id="MK620899">
    <property type="protein sequence ID" value="QBZ72636.1"/>
    <property type="molecule type" value="Genomic_DNA"/>
</dbReference>
<accession>A0A4D6E2U7</accession>
<dbReference type="EMBL" id="MK620899">
    <property type="protein sequence ID" value="QBZ72831.1"/>
    <property type="molecule type" value="Genomic_DNA"/>
</dbReference>
<evidence type="ECO:0000313" key="3">
    <source>
        <dbReference type="Proteomes" id="UP000297070"/>
    </source>
</evidence>
<dbReference type="KEGG" id="vg:55013079"/>
<sequence length="51" mass="6226">MRALRRLWTSPEQRRLEHLAASFESRIQHPAYIAQREREAEKIAQWLNQRP</sequence>